<dbReference type="Proteomes" id="UP000319976">
    <property type="component" value="Chromosome"/>
</dbReference>
<evidence type="ECO:0000256" key="1">
    <source>
        <dbReference type="SAM" id="SignalP"/>
    </source>
</evidence>
<reference evidence="2 3" key="1">
    <citation type="submission" date="2019-02" db="EMBL/GenBank/DDBJ databases">
        <title>Deep-cultivation of Planctomycetes and their phenomic and genomic characterization uncovers novel biology.</title>
        <authorList>
            <person name="Wiegand S."/>
            <person name="Jogler M."/>
            <person name="Boedeker C."/>
            <person name="Pinto D."/>
            <person name="Vollmers J."/>
            <person name="Rivas-Marin E."/>
            <person name="Kohn T."/>
            <person name="Peeters S.H."/>
            <person name="Heuer A."/>
            <person name="Rast P."/>
            <person name="Oberbeckmann S."/>
            <person name="Bunk B."/>
            <person name="Jeske O."/>
            <person name="Meyerdierks A."/>
            <person name="Storesund J.E."/>
            <person name="Kallscheuer N."/>
            <person name="Luecker S."/>
            <person name="Lage O.M."/>
            <person name="Pohl T."/>
            <person name="Merkel B.J."/>
            <person name="Hornburger P."/>
            <person name="Mueller R.-W."/>
            <person name="Bruemmer F."/>
            <person name="Labrenz M."/>
            <person name="Spormann A.M."/>
            <person name="Op den Camp H."/>
            <person name="Overmann J."/>
            <person name="Amann R."/>
            <person name="Jetten M.S.M."/>
            <person name="Mascher T."/>
            <person name="Medema M.H."/>
            <person name="Devos D.P."/>
            <person name="Kaster A.-K."/>
            <person name="Ovreas L."/>
            <person name="Rohde M."/>
            <person name="Galperin M.Y."/>
            <person name="Jogler C."/>
        </authorList>
    </citation>
    <scope>NUCLEOTIDE SEQUENCE [LARGE SCALE GENOMIC DNA]</scope>
    <source>
        <strain evidence="2 3">V22</strain>
    </source>
</reference>
<dbReference type="AlphaFoldDB" id="A0A517TB64"/>
<sequence length="136" mass="14631" precursor="true">MRYLNHLFVKLSTFVVLLHFIAVGCTGQQEELPELSEVTGSVKVNGAPVQYVQVVFMPEAEGAASRGTTDAEGLFSLMYGVDSPGAINGKHQVYFSVADADGDPNAIPQKYTQGDFSLPAEVTAEGPNVFEFELSK</sequence>
<gene>
    <name evidence="2" type="ORF">V22_28700</name>
</gene>
<dbReference type="KEGG" id="chya:V22_28700"/>
<feature type="chain" id="PRO_5021858693" description="Carboxypeptidase regulatory-like domain-containing protein" evidence="1">
    <location>
        <begin position="25"/>
        <end position="136"/>
    </location>
</feature>
<evidence type="ECO:0008006" key="4">
    <source>
        <dbReference type="Google" id="ProtNLM"/>
    </source>
</evidence>
<keyword evidence="1" id="KW-0732">Signal</keyword>
<accession>A0A517TB64</accession>
<keyword evidence="3" id="KW-1185">Reference proteome</keyword>
<organism evidence="2 3">
    <name type="scientific">Calycomorphotria hydatis</name>
    <dbReference type="NCBI Taxonomy" id="2528027"/>
    <lineage>
        <taxon>Bacteria</taxon>
        <taxon>Pseudomonadati</taxon>
        <taxon>Planctomycetota</taxon>
        <taxon>Planctomycetia</taxon>
        <taxon>Planctomycetales</taxon>
        <taxon>Planctomycetaceae</taxon>
        <taxon>Calycomorphotria</taxon>
    </lineage>
</organism>
<dbReference type="OrthoDB" id="280838at2"/>
<dbReference type="EMBL" id="CP036316">
    <property type="protein sequence ID" value="QDT65613.1"/>
    <property type="molecule type" value="Genomic_DNA"/>
</dbReference>
<feature type="signal peptide" evidence="1">
    <location>
        <begin position="1"/>
        <end position="24"/>
    </location>
</feature>
<name>A0A517TB64_9PLAN</name>
<evidence type="ECO:0000313" key="3">
    <source>
        <dbReference type="Proteomes" id="UP000319976"/>
    </source>
</evidence>
<dbReference type="PROSITE" id="PS51257">
    <property type="entry name" value="PROKAR_LIPOPROTEIN"/>
    <property type="match status" value="1"/>
</dbReference>
<evidence type="ECO:0000313" key="2">
    <source>
        <dbReference type="EMBL" id="QDT65613.1"/>
    </source>
</evidence>
<protein>
    <recommendedName>
        <fullName evidence="4">Carboxypeptidase regulatory-like domain-containing protein</fullName>
    </recommendedName>
</protein>
<proteinExistence type="predicted"/>
<dbReference type="RefSeq" id="WP_145263834.1">
    <property type="nucleotide sequence ID" value="NZ_CP036316.1"/>
</dbReference>